<keyword evidence="3" id="KW-0408">Iron</keyword>
<accession>A0A250KQR4</accession>
<dbReference type="KEGG" id="mmai:sS8_1928"/>
<dbReference type="InterPro" id="IPR036922">
    <property type="entry name" value="Rieske_2Fe-2S_sf"/>
</dbReference>
<evidence type="ECO:0000256" key="3">
    <source>
        <dbReference type="ARBA" id="ARBA00023004"/>
    </source>
</evidence>
<name>A0A250KQR4_9GAMM</name>
<dbReference type="Gene3D" id="2.102.10.10">
    <property type="entry name" value="Rieske [2Fe-2S] iron-sulphur domain"/>
    <property type="match status" value="1"/>
</dbReference>
<dbReference type="AlphaFoldDB" id="A0A250KQR4"/>
<proteinExistence type="predicted"/>
<dbReference type="Pfam" id="PF00355">
    <property type="entry name" value="Rieske"/>
    <property type="match status" value="1"/>
</dbReference>
<dbReference type="PROSITE" id="PS51296">
    <property type="entry name" value="RIESKE"/>
    <property type="match status" value="1"/>
</dbReference>
<keyword evidence="2" id="KW-0479">Metal-binding</keyword>
<protein>
    <submittedName>
        <fullName evidence="6">Rieske (2Fe-2S) iron-sulfur domain-containing protein</fullName>
    </submittedName>
</protein>
<dbReference type="CDD" id="cd03467">
    <property type="entry name" value="Rieske"/>
    <property type="match status" value="1"/>
</dbReference>
<evidence type="ECO:0000256" key="2">
    <source>
        <dbReference type="ARBA" id="ARBA00022723"/>
    </source>
</evidence>
<reference evidence="6 7" key="1">
    <citation type="submission" date="2016-12" db="EMBL/GenBank/DDBJ databases">
        <title>Genome sequencing of Methylocaldum marinum.</title>
        <authorList>
            <person name="Takeuchi M."/>
            <person name="Kamagata Y."/>
            <person name="Hiraoka S."/>
            <person name="Oshima K."/>
            <person name="Hattori M."/>
            <person name="Iwasaki W."/>
        </authorList>
    </citation>
    <scope>NUCLEOTIDE SEQUENCE [LARGE SCALE GENOMIC DNA]</scope>
    <source>
        <strain evidence="6 7">S8</strain>
    </source>
</reference>
<evidence type="ECO:0000256" key="1">
    <source>
        <dbReference type="ARBA" id="ARBA00022714"/>
    </source>
</evidence>
<dbReference type="EMBL" id="AP017928">
    <property type="protein sequence ID" value="BBA33882.1"/>
    <property type="molecule type" value="Genomic_DNA"/>
</dbReference>
<gene>
    <name evidence="6" type="ORF">sS8_1928</name>
</gene>
<keyword evidence="4" id="KW-0411">Iron-sulfur</keyword>
<evidence type="ECO:0000313" key="6">
    <source>
        <dbReference type="EMBL" id="BBA33882.1"/>
    </source>
</evidence>
<evidence type="ECO:0000313" key="7">
    <source>
        <dbReference type="Proteomes" id="UP000266313"/>
    </source>
</evidence>
<dbReference type="PANTHER" id="PTHR40261:SF1">
    <property type="entry name" value="RIESKE DOMAIN-CONTAINING PROTEIN"/>
    <property type="match status" value="1"/>
</dbReference>
<keyword evidence="7" id="KW-1185">Reference proteome</keyword>
<feature type="domain" description="Rieske" evidence="5">
    <location>
        <begin position="47"/>
        <end position="140"/>
    </location>
</feature>
<dbReference type="SUPFAM" id="SSF50022">
    <property type="entry name" value="ISP domain"/>
    <property type="match status" value="1"/>
</dbReference>
<dbReference type="GO" id="GO:0051537">
    <property type="term" value="F:2 iron, 2 sulfur cluster binding"/>
    <property type="evidence" value="ECO:0007669"/>
    <property type="project" value="UniProtKB-KW"/>
</dbReference>
<dbReference type="PANTHER" id="PTHR40261">
    <property type="match status" value="1"/>
</dbReference>
<keyword evidence="1" id="KW-0001">2Fe-2S</keyword>
<dbReference type="GO" id="GO:0046872">
    <property type="term" value="F:metal ion binding"/>
    <property type="evidence" value="ECO:0007669"/>
    <property type="project" value="UniProtKB-KW"/>
</dbReference>
<sequence length="156" mass="17408">MNSERNVTQTLSAALGSYPQLWKRNMNELFVICRANEIEEEQARGFWLAIRTDEGEVKPWPILVARKGSRFFGYENVCPHAGSRLDTVPGQFMDEDGNFLTCGKHRAQFDIDTGHCFIGPCQGKQLTQVELIIDDGDVCVTGVELAEEDGLDIDPG</sequence>
<dbReference type="Proteomes" id="UP000266313">
    <property type="component" value="Chromosome"/>
</dbReference>
<dbReference type="InterPro" id="IPR017941">
    <property type="entry name" value="Rieske_2Fe-2S"/>
</dbReference>
<organism evidence="6 7">
    <name type="scientific">Methylocaldum marinum</name>
    <dbReference type="NCBI Taxonomy" id="1432792"/>
    <lineage>
        <taxon>Bacteria</taxon>
        <taxon>Pseudomonadati</taxon>
        <taxon>Pseudomonadota</taxon>
        <taxon>Gammaproteobacteria</taxon>
        <taxon>Methylococcales</taxon>
        <taxon>Methylococcaceae</taxon>
        <taxon>Methylocaldum</taxon>
    </lineage>
</organism>
<evidence type="ECO:0000256" key="4">
    <source>
        <dbReference type="ARBA" id="ARBA00023014"/>
    </source>
</evidence>
<evidence type="ECO:0000259" key="5">
    <source>
        <dbReference type="PROSITE" id="PS51296"/>
    </source>
</evidence>